<evidence type="ECO:0000313" key="3">
    <source>
        <dbReference type="Proteomes" id="UP000500938"/>
    </source>
</evidence>
<feature type="domain" description="AB hydrolase-1" evidence="1">
    <location>
        <begin position="67"/>
        <end position="171"/>
    </location>
</feature>
<dbReference type="SUPFAM" id="SSF53474">
    <property type="entry name" value="alpha/beta-Hydrolases"/>
    <property type="match status" value="1"/>
</dbReference>
<name>A0A6M4ISU4_9BACT</name>
<dbReference type="InterPro" id="IPR000073">
    <property type="entry name" value="AB_hydrolase_1"/>
</dbReference>
<dbReference type="Gene3D" id="3.40.50.1820">
    <property type="entry name" value="alpha/beta hydrolase"/>
    <property type="match status" value="1"/>
</dbReference>
<dbReference type="Pfam" id="PF00561">
    <property type="entry name" value="Abhydrolase_1"/>
    <property type="match status" value="1"/>
</dbReference>
<protein>
    <submittedName>
        <fullName evidence="2">Alpha/beta fold hydrolase</fullName>
    </submittedName>
</protein>
<organism evidence="2 3">
    <name type="scientific">Gemmatimonas groenlandica</name>
    <dbReference type="NCBI Taxonomy" id="2732249"/>
    <lineage>
        <taxon>Bacteria</taxon>
        <taxon>Pseudomonadati</taxon>
        <taxon>Gemmatimonadota</taxon>
        <taxon>Gemmatimonadia</taxon>
        <taxon>Gemmatimonadales</taxon>
        <taxon>Gemmatimonadaceae</taxon>
        <taxon>Gemmatimonas</taxon>
    </lineage>
</organism>
<dbReference type="PROSITE" id="PS51257">
    <property type="entry name" value="PROKAR_LIPOPROTEIN"/>
    <property type="match status" value="1"/>
</dbReference>
<proteinExistence type="predicted"/>
<evidence type="ECO:0000313" key="2">
    <source>
        <dbReference type="EMBL" id="QJR37854.1"/>
    </source>
</evidence>
<dbReference type="KEGG" id="ggr:HKW67_21170"/>
<dbReference type="InterPro" id="IPR050266">
    <property type="entry name" value="AB_hydrolase_sf"/>
</dbReference>
<dbReference type="RefSeq" id="WP_171227290.1">
    <property type="nucleotide sequence ID" value="NZ_CP053085.1"/>
</dbReference>
<dbReference type="GO" id="GO:0016787">
    <property type="term" value="F:hydrolase activity"/>
    <property type="evidence" value="ECO:0007669"/>
    <property type="project" value="UniProtKB-KW"/>
</dbReference>
<dbReference type="EMBL" id="CP053085">
    <property type="protein sequence ID" value="QJR37854.1"/>
    <property type="molecule type" value="Genomic_DNA"/>
</dbReference>
<dbReference type="AlphaFoldDB" id="A0A6M4ISU4"/>
<gene>
    <name evidence="2" type="ORF">HKW67_21170</name>
</gene>
<keyword evidence="3" id="KW-1185">Reference proteome</keyword>
<keyword evidence="2" id="KW-0378">Hydrolase</keyword>
<sequence length="347" mass="36960">MKSTTVRALRVVGLGALALVAMLVGCGARAERDARRQAAADTPLRGRMVTTHDRQQLQIDCRGAGAPTVVLESGLDNLGSLSWLAVHDTLARTARVCAYSRSGIMWSHTASTAFASRDAARQLHDALRAAGEIPPWVMVGHSIGGAYVMRFAAMYPDEVKGLVLVDPSHPDQFAAFKAVTGKSLEPSTTIVRVGAALAWTGLLRLLPLQSPPNWPLELRAASAAFLPTSLAALGDEAAAIPATLRDVRTIRDFGSRPIVVLSAANPQSVAALDAMRLSKAQGDRLLQVQHQLHAELAGLSCRGRHQIVPGSSHFIQIDRPNAVVNAIVEVVEAVRQDADTVHRCARG</sequence>
<dbReference type="PANTHER" id="PTHR43798">
    <property type="entry name" value="MONOACYLGLYCEROL LIPASE"/>
    <property type="match status" value="1"/>
</dbReference>
<accession>A0A6M4ISU4</accession>
<dbReference type="PANTHER" id="PTHR43798:SF33">
    <property type="entry name" value="HYDROLASE, PUTATIVE (AFU_ORTHOLOGUE AFUA_2G14860)-RELATED"/>
    <property type="match status" value="1"/>
</dbReference>
<reference evidence="2 3" key="1">
    <citation type="submission" date="2020-05" db="EMBL/GenBank/DDBJ databases">
        <title>Complete genome sequence of Gemmatimonas greenlandica TET16.</title>
        <authorList>
            <person name="Zeng Y."/>
        </authorList>
    </citation>
    <scope>NUCLEOTIDE SEQUENCE [LARGE SCALE GENOMIC DNA]</scope>
    <source>
        <strain evidence="2 3">TET16</strain>
    </source>
</reference>
<dbReference type="GO" id="GO:0016020">
    <property type="term" value="C:membrane"/>
    <property type="evidence" value="ECO:0007669"/>
    <property type="project" value="TreeGrafter"/>
</dbReference>
<dbReference type="Proteomes" id="UP000500938">
    <property type="component" value="Chromosome"/>
</dbReference>
<evidence type="ECO:0000259" key="1">
    <source>
        <dbReference type="Pfam" id="PF00561"/>
    </source>
</evidence>
<dbReference type="InterPro" id="IPR029058">
    <property type="entry name" value="AB_hydrolase_fold"/>
</dbReference>